<dbReference type="GO" id="GO:0047372">
    <property type="term" value="F:monoacylglycerol lipase activity"/>
    <property type="evidence" value="ECO:0007669"/>
    <property type="project" value="TreeGrafter"/>
</dbReference>
<feature type="active site" description="Charge relay system" evidence="2">
    <location>
        <position position="268"/>
    </location>
</feature>
<dbReference type="HOGENOM" id="CLU_032487_0_0_10"/>
<name>F4KVM1_HALH1</name>
<protein>
    <submittedName>
        <fullName evidence="4">Alpha/beta hydrolase fold protein</fullName>
    </submittedName>
</protein>
<feature type="domain" description="AB hydrolase-1" evidence="3">
    <location>
        <begin position="62"/>
        <end position="285"/>
    </location>
</feature>
<dbReference type="InterPro" id="IPR050960">
    <property type="entry name" value="AB_hydrolase_4_sf"/>
</dbReference>
<dbReference type="InterPro" id="IPR000073">
    <property type="entry name" value="AB_hydrolase_1"/>
</dbReference>
<dbReference type="OrthoDB" id="332676at2"/>
<dbReference type="PANTHER" id="PTHR10794:SF63">
    <property type="entry name" value="ALPHA_BETA HYDROLASE 1, ISOFORM A"/>
    <property type="match status" value="1"/>
</dbReference>
<feature type="active site" description="Charge relay system" evidence="2">
    <location>
        <position position="141"/>
    </location>
</feature>
<gene>
    <name evidence="4" type="ordered locus">Halhy_4642</name>
</gene>
<dbReference type="Proteomes" id="UP000008461">
    <property type="component" value="Chromosome"/>
</dbReference>
<dbReference type="SUPFAM" id="SSF53474">
    <property type="entry name" value="alpha/beta-Hydrolases"/>
    <property type="match status" value="1"/>
</dbReference>
<dbReference type="EMBL" id="CP002691">
    <property type="protein sequence ID" value="AEE52478.1"/>
    <property type="molecule type" value="Genomic_DNA"/>
</dbReference>
<evidence type="ECO:0000313" key="4">
    <source>
        <dbReference type="EMBL" id="AEE52478.1"/>
    </source>
</evidence>
<reference evidence="4 5" key="1">
    <citation type="journal article" date="2011" name="Stand. Genomic Sci.">
        <title>Complete genome sequence of Haliscomenobacter hydrossis type strain (O).</title>
        <authorList>
            <consortium name="US DOE Joint Genome Institute (JGI-PGF)"/>
            <person name="Daligault H."/>
            <person name="Lapidus A."/>
            <person name="Zeytun A."/>
            <person name="Nolan M."/>
            <person name="Lucas S."/>
            <person name="Del Rio T.G."/>
            <person name="Tice H."/>
            <person name="Cheng J.F."/>
            <person name="Tapia R."/>
            <person name="Han C."/>
            <person name="Goodwin L."/>
            <person name="Pitluck S."/>
            <person name="Liolios K."/>
            <person name="Pagani I."/>
            <person name="Ivanova N."/>
            <person name="Huntemann M."/>
            <person name="Mavromatis K."/>
            <person name="Mikhailova N."/>
            <person name="Pati A."/>
            <person name="Chen A."/>
            <person name="Palaniappan K."/>
            <person name="Land M."/>
            <person name="Hauser L."/>
            <person name="Brambilla E.M."/>
            <person name="Rohde M."/>
            <person name="Verbarg S."/>
            <person name="Goker M."/>
            <person name="Bristow J."/>
            <person name="Eisen J.A."/>
            <person name="Markowitz V."/>
            <person name="Hugenholtz P."/>
            <person name="Kyrpides N.C."/>
            <person name="Klenk H.P."/>
            <person name="Woyke T."/>
        </authorList>
    </citation>
    <scope>NUCLEOTIDE SEQUENCE [LARGE SCALE GENOMIC DNA]</scope>
    <source>
        <strain evidence="5">ATCC 27775 / DSM 1100 / LMG 10767 / O</strain>
    </source>
</reference>
<dbReference type="eggNOG" id="COG0429">
    <property type="taxonomic scope" value="Bacteria"/>
</dbReference>
<dbReference type="Gene3D" id="3.40.50.1820">
    <property type="entry name" value="alpha/beta hydrolase"/>
    <property type="match status" value="1"/>
</dbReference>
<dbReference type="Pfam" id="PF00561">
    <property type="entry name" value="Abhydrolase_1"/>
    <property type="match status" value="1"/>
</dbReference>
<evidence type="ECO:0000256" key="2">
    <source>
        <dbReference type="PIRSR" id="PIRSR005211-1"/>
    </source>
</evidence>
<organism evidence="4 5">
    <name type="scientific">Haliscomenobacter hydrossis (strain ATCC 27775 / DSM 1100 / LMG 10767 / O)</name>
    <dbReference type="NCBI Taxonomy" id="760192"/>
    <lineage>
        <taxon>Bacteria</taxon>
        <taxon>Pseudomonadati</taxon>
        <taxon>Bacteroidota</taxon>
        <taxon>Saprospiria</taxon>
        <taxon>Saprospirales</taxon>
        <taxon>Haliscomenobacteraceae</taxon>
        <taxon>Haliscomenobacter</taxon>
    </lineage>
</organism>
<dbReference type="AlphaFoldDB" id="F4KVM1"/>
<dbReference type="GO" id="GO:0034338">
    <property type="term" value="F:short-chain carboxylesterase activity"/>
    <property type="evidence" value="ECO:0007669"/>
    <property type="project" value="TreeGrafter"/>
</dbReference>
<dbReference type="RefSeq" id="WP_013767016.1">
    <property type="nucleotide sequence ID" value="NC_015510.1"/>
</dbReference>
<sequence length="324" mass="37075">MPLVPHSSYPGPPRYQWNGHFQTILPALTRKIKAVHYERERLELSDGDFVDLDWLDAESQTLVILSHGLEGSTDRVYMKAAAKYFHEHGWDVLGWNCRSCSGEMNRLLRLYNHGEIGDFGQVIDHALQRKNYTKIHLIGYSMGGSILLKYLGVHGKNIPEPIKTGIAFSSPCDLPDSIQTLELPGNWFYRRKFFNSLRKKIIAKAAQFPGQIDLSKFEQIKSWRDFDEFYSAPINGYKNAEDFYWQASAKNFVAGIQIPALLCNAQNDPILTPACSPKELAKNHPYFHVETPHKGGHVGFAIKRHPGPYYWLEHRAMEFIKGQN</sequence>
<reference key="2">
    <citation type="submission" date="2011-04" db="EMBL/GenBank/DDBJ databases">
        <title>Complete sequence of chromosome of Haliscomenobacter hydrossis DSM 1100.</title>
        <authorList>
            <consortium name="US DOE Joint Genome Institute (JGI-PGF)"/>
            <person name="Lucas S."/>
            <person name="Han J."/>
            <person name="Lapidus A."/>
            <person name="Bruce D."/>
            <person name="Goodwin L."/>
            <person name="Pitluck S."/>
            <person name="Peters L."/>
            <person name="Kyrpides N."/>
            <person name="Mavromatis K."/>
            <person name="Ivanova N."/>
            <person name="Ovchinnikova G."/>
            <person name="Pagani I."/>
            <person name="Daligault H."/>
            <person name="Detter J.C."/>
            <person name="Han C."/>
            <person name="Land M."/>
            <person name="Hauser L."/>
            <person name="Markowitz V."/>
            <person name="Cheng J.-F."/>
            <person name="Hugenholtz P."/>
            <person name="Woyke T."/>
            <person name="Wu D."/>
            <person name="Verbarg S."/>
            <person name="Frueling A."/>
            <person name="Brambilla E."/>
            <person name="Klenk H.-P."/>
            <person name="Eisen J.A."/>
        </authorList>
    </citation>
    <scope>NUCLEOTIDE SEQUENCE</scope>
    <source>
        <strain>DSM 1100</strain>
    </source>
</reference>
<comment type="similarity">
    <text evidence="1">Belongs to the AB hydrolase superfamily. AB hydrolase 4 family.</text>
</comment>
<evidence type="ECO:0000259" key="3">
    <source>
        <dbReference type="Pfam" id="PF00561"/>
    </source>
</evidence>
<keyword evidence="4" id="KW-0378">Hydrolase</keyword>
<accession>F4KVM1</accession>
<feature type="active site" description="Charge relay system" evidence="2">
    <location>
        <position position="297"/>
    </location>
</feature>
<dbReference type="KEGG" id="hhy:Halhy_4642"/>
<keyword evidence="5" id="KW-1185">Reference proteome</keyword>
<evidence type="ECO:0000313" key="5">
    <source>
        <dbReference type="Proteomes" id="UP000008461"/>
    </source>
</evidence>
<dbReference type="InterPro" id="IPR012020">
    <property type="entry name" value="ABHD4"/>
</dbReference>
<evidence type="ECO:0000256" key="1">
    <source>
        <dbReference type="ARBA" id="ARBA00010884"/>
    </source>
</evidence>
<dbReference type="InterPro" id="IPR029058">
    <property type="entry name" value="AB_hydrolase_fold"/>
</dbReference>
<dbReference type="PANTHER" id="PTHR10794">
    <property type="entry name" value="ABHYDROLASE DOMAIN-CONTAINING PROTEIN"/>
    <property type="match status" value="1"/>
</dbReference>
<dbReference type="PIRSF" id="PIRSF005211">
    <property type="entry name" value="Ab_hydro_YheT"/>
    <property type="match status" value="1"/>
</dbReference>
<proteinExistence type="inferred from homology"/>